<dbReference type="FunCoup" id="G0V659">
    <property type="interactions" value="302"/>
</dbReference>
<evidence type="ECO:0000256" key="7">
    <source>
        <dbReference type="ARBA" id="ARBA00022801"/>
    </source>
</evidence>
<keyword evidence="11" id="KW-1185">Reference proteome</keyword>
<evidence type="ECO:0000256" key="1">
    <source>
        <dbReference type="ARBA" id="ARBA00004496"/>
    </source>
</evidence>
<dbReference type="Pfam" id="PF09668">
    <property type="entry name" value="Asp_protease"/>
    <property type="match status" value="1"/>
</dbReference>
<dbReference type="RefSeq" id="XP_003673338.1">
    <property type="nucleotide sequence ID" value="XM_003673290.1"/>
</dbReference>
<keyword evidence="7" id="KW-0378">Hydrolase</keyword>
<dbReference type="GO" id="GO:0043328">
    <property type="term" value="P:protein transport to vacuole involved in ubiquitin-dependent protein catabolic process via the multivesicular body sorting pathway"/>
    <property type="evidence" value="ECO:0007669"/>
    <property type="project" value="EnsemblFungi"/>
</dbReference>
<dbReference type="EMBL" id="HE576752">
    <property type="protein sequence ID" value="CCC66950.1"/>
    <property type="molecule type" value="Genomic_DNA"/>
</dbReference>
<dbReference type="GO" id="GO:0045740">
    <property type="term" value="P:positive regulation of DNA replication"/>
    <property type="evidence" value="ECO:0007669"/>
    <property type="project" value="EnsemblFungi"/>
</dbReference>
<dbReference type="InterPro" id="IPR015940">
    <property type="entry name" value="UBA"/>
</dbReference>
<dbReference type="GO" id="GO:0005737">
    <property type="term" value="C:cytoplasm"/>
    <property type="evidence" value="ECO:0007669"/>
    <property type="project" value="UniProtKB-SubCell"/>
</dbReference>
<dbReference type="GO" id="GO:0031593">
    <property type="term" value="F:polyubiquitin modification-dependent protein binding"/>
    <property type="evidence" value="ECO:0007669"/>
    <property type="project" value="EnsemblFungi"/>
</dbReference>
<keyword evidence="6" id="KW-0064">Aspartyl protease</keyword>
<dbReference type="PROSITE" id="PS50030">
    <property type="entry name" value="UBA"/>
    <property type="match status" value="1"/>
</dbReference>
<organism evidence="10 11">
    <name type="scientific">Naumovozyma castellii</name>
    <name type="common">Yeast</name>
    <name type="synonym">Saccharomyces castellii</name>
    <dbReference type="NCBI Taxonomy" id="27288"/>
    <lineage>
        <taxon>Eukaryota</taxon>
        <taxon>Fungi</taxon>
        <taxon>Dikarya</taxon>
        <taxon>Ascomycota</taxon>
        <taxon>Saccharomycotina</taxon>
        <taxon>Saccharomycetes</taxon>
        <taxon>Saccharomycetales</taxon>
        <taxon>Saccharomycetaceae</taxon>
        <taxon>Naumovozyma</taxon>
    </lineage>
</organism>
<feature type="compositionally biased region" description="Low complexity" evidence="8">
    <location>
        <begin position="391"/>
        <end position="410"/>
    </location>
</feature>
<dbReference type="GO" id="GO:0005886">
    <property type="term" value="C:plasma membrane"/>
    <property type="evidence" value="ECO:0007669"/>
    <property type="project" value="EnsemblFungi"/>
</dbReference>
<dbReference type="Gene3D" id="2.40.70.10">
    <property type="entry name" value="Acid Proteases"/>
    <property type="match status" value="1"/>
</dbReference>
<feature type="region of interest" description="Disordered" evidence="8">
    <location>
        <begin position="380"/>
        <end position="410"/>
    </location>
</feature>
<dbReference type="CDD" id="cd01796">
    <property type="entry name" value="Ubl_Ddi1_like"/>
    <property type="match status" value="1"/>
</dbReference>
<dbReference type="SUPFAM" id="SSF50630">
    <property type="entry name" value="Acid proteases"/>
    <property type="match status" value="1"/>
</dbReference>
<protein>
    <recommendedName>
        <fullName evidence="3">DNA damage-inducible protein 1</fullName>
    </recommendedName>
</protein>
<dbReference type="GO" id="GO:1904855">
    <property type="term" value="F:proteasome regulatory particle binding"/>
    <property type="evidence" value="ECO:0007669"/>
    <property type="project" value="EnsemblFungi"/>
</dbReference>
<dbReference type="OrthoDB" id="1047367at2759"/>
<dbReference type="InterPro" id="IPR019103">
    <property type="entry name" value="Peptidase_aspartic_DDI1-type"/>
</dbReference>
<evidence type="ECO:0000313" key="11">
    <source>
        <dbReference type="Proteomes" id="UP000001640"/>
    </source>
</evidence>
<dbReference type="GO" id="GO:0030674">
    <property type="term" value="F:protein-macromolecule adaptor activity"/>
    <property type="evidence" value="ECO:0007669"/>
    <property type="project" value="EnsemblFungi"/>
</dbReference>
<keyword evidence="5" id="KW-0645">Protease</keyword>
<dbReference type="InterPro" id="IPR009060">
    <property type="entry name" value="UBA-like_sf"/>
</dbReference>
<comment type="similarity">
    <text evidence="2">Belongs to the DDI1 family.</text>
</comment>
<dbReference type="PANTHER" id="PTHR12917">
    <property type="entry name" value="ASPARTYL PROTEASE DDI-RELATED"/>
    <property type="match status" value="1"/>
</dbReference>
<gene>
    <name evidence="10" type="primary">NCAS0A03920</name>
    <name evidence="10" type="ordered locus">NCAS_0A03920</name>
</gene>
<dbReference type="InterPro" id="IPR021109">
    <property type="entry name" value="Peptidase_aspartic_dom_sf"/>
</dbReference>
<dbReference type="STRING" id="1064592.G0V659"/>
<dbReference type="AlphaFoldDB" id="G0V659"/>
<dbReference type="OMA" id="NTHTRHP"/>
<dbReference type="GeneID" id="96900436"/>
<evidence type="ECO:0000256" key="2">
    <source>
        <dbReference type="ARBA" id="ARBA00009136"/>
    </source>
</evidence>
<evidence type="ECO:0000256" key="4">
    <source>
        <dbReference type="ARBA" id="ARBA00022490"/>
    </source>
</evidence>
<reference evidence="10 11" key="1">
    <citation type="journal article" date="2011" name="Proc. Natl. Acad. Sci. U.S.A.">
        <title>Evolutionary erosion of yeast sex chromosomes by mating-type switching accidents.</title>
        <authorList>
            <person name="Gordon J.L."/>
            <person name="Armisen D."/>
            <person name="Proux-Wera E."/>
            <person name="Oheigeartaigh S.S."/>
            <person name="Byrne K.P."/>
            <person name="Wolfe K.H."/>
        </authorList>
    </citation>
    <scope>NUCLEOTIDE SEQUENCE [LARGE SCALE GENOMIC DNA]</scope>
    <source>
        <strain evidence="11">ATCC 76901 / BCRC 22586 / CBS 4309 / NBRC 1992 / NRRL Y-12630</strain>
    </source>
</reference>
<dbReference type="GO" id="GO:0000149">
    <property type="term" value="F:SNARE binding"/>
    <property type="evidence" value="ECO:0007669"/>
    <property type="project" value="EnsemblFungi"/>
</dbReference>
<feature type="domain" description="UBA" evidence="9">
    <location>
        <begin position="433"/>
        <end position="472"/>
    </location>
</feature>
<dbReference type="SUPFAM" id="SSF46934">
    <property type="entry name" value="UBA-like"/>
    <property type="match status" value="1"/>
</dbReference>
<dbReference type="HOGENOM" id="CLU_020435_2_0_1"/>
<dbReference type="GO" id="GO:0043130">
    <property type="term" value="F:ubiquitin binding"/>
    <property type="evidence" value="ECO:0007669"/>
    <property type="project" value="EnsemblFungi"/>
</dbReference>
<evidence type="ECO:0000256" key="3">
    <source>
        <dbReference type="ARBA" id="ARBA00021491"/>
    </source>
</evidence>
<dbReference type="InterPro" id="IPR033882">
    <property type="entry name" value="DDI1_N"/>
</dbReference>
<evidence type="ECO:0000259" key="9">
    <source>
        <dbReference type="PROSITE" id="PS50030"/>
    </source>
</evidence>
<dbReference type="CDD" id="cd14309">
    <property type="entry name" value="UBA_scDdi1_like"/>
    <property type="match status" value="1"/>
</dbReference>
<accession>G0V659</accession>
<dbReference type="InParanoid" id="G0V659"/>
<dbReference type="CDD" id="cd05479">
    <property type="entry name" value="RP_DDI"/>
    <property type="match status" value="1"/>
</dbReference>
<sequence>MTYKNALKPLRYLPGVTRSGISRCQLYNNHPTLSPPADTHKHTQAHNHMSLNITISNEINGEVYGPIELNHDMALSDLLALLQIDCHYNGAKHDLYVNSTLIDPQQQNDKTLKDLNFKDDDLLLLRPKFNATSTAATAASHDDDDDTFLSLFRNELLRNETLRNQFAANVPNLQQLLDNEQQFKQQLGPLLLQQRHQQQANPFGIPQQEYQTLMTNPDHPANAKRIAELIDQQAIDEQLRNALEYTPEVFFPVPMLYVNLEINGSPVKAFVDSGSQITIMSKSLAEKSGLTKLIDKRYAGEARGVGRGEIIGKIHQAQVKIETQFVPCSFTVLDLDIDMLLGLDMLRRHQGCIDLEKNVLRFAGVETRFLNESEIPKSEIFEQKLEPTKPTPTSSIPKPSPGAVAKPVPKTATATATVPTATATTAPHTTQRTFPEPLIKQVTDLGFTRTEAINALNRTGGNAELAAALLFQ</sequence>
<evidence type="ECO:0000256" key="8">
    <source>
        <dbReference type="SAM" id="MobiDB-lite"/>
    </source>
</evidence>
<evidence type="ECO:0000256" key="6">
    <source>
        <dbReference type="ARBA" id="ARBA00022750"/>
    </source>
</evidence>
<dbReference type="GO" id="GO:0009306">
    <property type="term" value="P:protein secretion"/>
    <property type="evidence" value="ECO:0007669"/>
    <property type="project" value="EnsemblFungi"/>
</dbReference>
<dbReference type="PANTHER" id="PTHR12917:SF1">
    <property type="entry name" value="AT13091P"/>
    <property type="match status" value="1"/>
</dbReference>
<dbReference type="Proteomes" id="UP000001640">
    <property type="component" value="Chromosome 1"/>
</dbReference>
<dbReference type="GO" id="GO:0004190">
    <property type="term" value="F:aspartic-type endopeptidase activity"/>
    <property type="evidence" value="ECO:0007669"/>
    <property type="project" value="UniProtKB-KW"/>
</dbReference>
<keyword evidence="4" id="KW-0963">Cytoplasm</keyword>
<dbReference type="Pfam" id="PF00627">
    <property type="entry name" value="UBA"/>
    <property type="match status" value="1"/>
</dbReference>
<dbReference type="eggNOG" id="KOG0012">
    <property type="taxonomic scope" value="Eukaryota"/>
</dbReference>
<dbReference type="Gene3D" id="3.10.20.90">
    <property type="entry name" value="Phosphatidylinositol 3-kinase Catalytic Subunit, Chain A, domain 1"/>
    <property type="match status" value="1"/>
</dbReference>
<name>G0V659_NAUCA</name>
<dbReference type="MEROPS" id="A28.001"/>
<evidence type="ECO:0000313" key="10">
    <source>
        <dbReference type="EMBL" id="CCC66950.1"/>
    </source>
</evidence>
<comment type="subcellular location">
    <subcellularLocation>
        <location evidence="1">Cytoplasm</location>
    </subcellularLocation>
</comment>
<dbReference type="KEGG" id="ncs:NCAS_0A03920"/>
<proteinExistence type="inferred from homology"/>
<dbReference type="Gene3D" id="1.10.8.10">
    <property type="entry name" value="DNA helicase RuvA subunit, C-terminal domain"/>
    <property type="match status" value="1"/>
</dbReference>
<evidence type="ECO:0000256" key="5">
    <source>
        <dbReference type="ARBA" id="ARBA00022670"/>
    </source>
</evidence>
<reference key="2">
    <citation type="submission" date="2011-08" db="EMBL/GenBank/DDBJ databases">
        <title>Genome sequence of Naumovozyma castellii.</title>
        <authorList>
            <person name="Gordon J.L."/>
            <person name="Armisen D."/>
            <person name="Proux-Wera E."/>
            <person name="OhEigeartaigh S.S."/>
            <person name="Byrne K.P."/>
            <person name="Wolfe K.H."/>
        </authorList>
    </citation>
    <scope>NUCLEOTIDE SEQUENCE</scope>
    <source>
        <strain>Type strain:CBS 4309</strain>
    </source>
</reference>
<dbReference type="SMART" id="SM00165">
    <property type="entry name" value="UBA"/>
    <property type="match status" value="1"/>
</dbReference>